<dbReference type="Proteomes" id="UP000288943">
    <property type="component" value="Chromosome"/>
</dbReference>
<gene>
    <name evidence="2" type="ORF">PC41400_15655</name>
</gene>
<organism evidence="2 3">
    <name type="scientific">Paenibacillus chitinolyticus</name>
    <dbReference type="NCBI Taxonomy" id="79263"/>
    <lineage>
        <taxon>Bacteria</taxon>
        <taxon>Bacillati</taxon>
        <taxon>Bacillota</taxon>
        <taxon>Bacilli</taxon>
        <taxon>Bacillales</taxon>
        <taxon>Paenibacillaceae</taxon>
        <taxon>Paenibacillus</taxon>
    </lineage>
</organism>
<keyword evidence="1" id="KW-0732">Signal</keyword>
<dbReference type="EMBL" id="CP026520">
    <property type="protein sequence ID" value="QAV19037.1"/>
    <property type="molecule type" value="Genomic_DNA"/>
</dbReference>
<name>A0A410WXM6_9BACL</name>
<accession>A0A410WXM6</accession>
<evidence type="ECO:0000313" key="3">
    <source>
        <dbReference type="Proteomes" id="UP000288943"/>
    </source>
</evidence>
<feature type="signal peptide" evidence="1">
    <location>
        <begin position="1"/>
        <end position="17"/>
    </location>
</feature>
<protein>
    <submittedName>
        <fullName evidence="2">DUF3888 domain-containing protein</fullName>
    </submittedName>
</protein>
<dbReference type="Pfam" id="PF13027">
    <property type="entry name" value="DUF3888"/>
    <property type="match status" value="1"/>
</dbReference>
<reference evidence="2 3" key="1">
    <citation type="submission" date="2018-01" db="EMBL/GenBank/DDBJ databases">
        <title>The whole genome sequencing and assembly of Paenibacillus chitinolyticus KCCM 41400 strain.</title>
        <authorList>
            <person name="Kim J.-Y."/>
            <person name="Park M.-K."/>
            <person name="Lee Y.-J."/>
            <person name="Yi H."/>
            <person name="Bahn Y.-S."/>
            <person name="Kim J.F."/>
            <person name="Lee D.-W."/>
        </authorList>
    </citation>
    <scope>NUCLEOTIDE SEQUENCE [LARGE SCALE GENOMIC DNA]</scope>
    <source>
        <strain evidence="2 3">KCCM 41400</strain>
    </source>
</reference>
<proteinExistence type="predicted"/>
<sequence>MILRLTLLANLANVVLAASLFVSAPIHTGASEPAHRLNNQPQSSCEVLRDAFVWSLFKPIGIVLRQYNDERQFMVDDVVEVKRLKQGQYYWETTLKVTTFEGPHNPPYHKYIITFTNLFSNEVKVKKVLRTD</sequence>
<feature type="chain" id="PRO_5039208656" evidence="1">
    <location>
        <begin position="18"/>
        <end position="132"/>
    </location>
</feature>
<evidence type="ECO:0000256" key="1">
    <source>
        <dbReference type="SAM" id="SignalP"/>
    </source>
</evidence>
<dbReference type="KEGG" id="pchi:PC41400_15655"/>
<evidence type="ECO:0000313" key="2">
    <source>
        <dbReference type="EMBL" id="QAV19037.1"/>
    </source>
</evidence>
<dbReference type="AlphaFoldDB" id="A0A410WXM6"/>
<dbReference type="OrthoDB" id="1937736at2"/>
<dbReference type="InterPro" id="IPR024984">
    <property type="entry name" value="DUF3888"/>
</dbReference>